<reference evidence="1 2" key="1">
    <citation type="submission" date="2016-10" db="EMBL/GenBank/DDBJ databases">
        <authorList>
            <person name="de Groot N.N."/>
        </authorList>
    </citation>
    <scope>NUCLEOTIDE SEQUENCE [LARGE SCALE GENOMIC DNA]</scope>
    <source>
        <strain evidence="1 2">CGMCC 1.6502</strain>
    </source>
</reference>
<keyword evidence="2" id="KW-1185">Reference proteome</keyword>
<dbReference type="AlphaFoldDB" id="A0A1G9AV14"/>
<proteinExistence type="predicted"/>
<gene>
    <name evidence="1" type="ORF">SAMN05216243_2738</name>
</gene>
<accession>A0A1G9AV14</accession>
<dbReference type="EMBL" id="FNFL01000004">
    <property type="protein sequence ID" value="SDK31048.1"/>
    <property type="molecule type" value="Genomic_DNA"/>
</dbReference>
<sequence>MFVNIYKCKVLYILRTILAKGEVICLSEMKALKILSGFIL</sequence>
<dbReference type="STRING" id="407036.SAMN05216243_2738"/>
<evidence type="ECO:0000313" key="1">
    <source>
        <dbReference type="EMBL" id="SDK31048.1"/>
    </source>
</evidence>
<organism evidence="1 2">
    <name type="scientific">Sediminibacillus albus</name>
    <dbReference type="NCBI Taxonomy" id="407036"/>
    <lineage>
        <taxon>Bacteria</taxon>
        <taxon>Bacillati</taxon>
        <taxon>Bacillota</taxon>
        <taxon>Bacilli</taxon>
        <taxon>Bacillales</taxon>
        <taxon>Bacillaceae</taxon>
        <taxon>Sediminibacillus</taxon>
    </lineage>
</organism>
<protein>
    <submittedName>
        <fullName evidence="1">Uncharacterized protein</fullName>
    </submittedName>
</protein>
<dbReference type="Proteomes" id="UP000198694">
    <property type="component" value="Unassembled WGS sequence"/>
</dbReference>
<name>A0A1G9AV14_9BACI</name>
<evidence type="ECO:0000313" key="2">
    <source>
        <dbReference type="Proteomes" id="UP000198694"/>
    </source>
</evidence>